<dbReference type="EMBL" id="FOZL01000001">
    <property type="protein sequence ID" value="SFS15982.1"/>
    <property type="molecule type" value="Genomic_DNA"/>
</dbReference>
<organism evidence="2 3">
    <name type="scientific">Granulicella pectinivorans</name>
    <dbReference type="NCBI Taxonomy" id="474950"/>
    <lineage>
        <taxon>Bacteria</taxon>
        <taxon>Pseudomonadati</taxon>
        <taxon>Acidobacteriota</taxon>
        <taxon>Terriglobia</taxon>
        <taxon>Terriglobales</taxon>
        <taxon>Acidobacteriaceae</taxon>
        <taxon>Granulicella</taxon>
    </lineage>
</organism>
<dbReference type="InterPro" id="IPR016032">
    <property type="entry name" value="Sig_transdc_resp-reg_C-effctor"/>
</dbReference>
<dbReference type="SMART" id="SM00421">
    <property type="entry name" value="HTH_LUXR"/>
    <property type="match status" value="1"/>
</dbReference>
<proteinExistence type="predicted"/>
<evidence type="ECO:0000313" key="2">
    <source>
        <dbReference type="EMBL" id="SFS15982.1"/>
    </source>
</evidence>
<evidence type="ECO:0000313" key="3">
    <source>
        <dbReference type="Proteomes" id="UP000199024"/>
    </source>
</evidence>
<name>A0A1I6MJY3_9BACT</name>
<reference evidence="2 3" key="1">
    <citation type="submission" date="2016-10" db="EMBL/GenBank/DDBJ databases">
        <authorList>
            <person name="de Groot N.N."/>
        </authorList>
    </citation>
    <scope>NUCLEOTIDE SEQUENCE [LARGE SCALE GENOMIC DNA]</scope>
    <source>
        <strain evidence="2 3">DSM 21001</strain>
    </source>
</reference>
<sequence>MTEDPALAFGGSRELLGLIELIYATVNDPSLWSLVMEKIAAAADGGSVRIPEERMFALKGLKPVACHAYAGFDGAVTAGMLGGDGAVRCVRSDAAVTGGGWGRRRVHADTVYEALMPHMQRALQLHLQLEDARGQVAGLGAALDRLGHAVFGLDESGRVVVSNGRAGELLETGDALSLRGGRLSASAGLAGLLRQGRNGEASGSVLLHRPQGGPLRVTVMPFRGVTEGSSKKLASLVFVSDSESGRQTRGTALKALYGLTPTEVRVSDLLLKGLEVKEVAAELGVAVDTARFHTKSLLAKTGTRRQAEMMRLMLSLPQG</sequence>
<protein>
    <submittedName>
        <fullName evidence="2">Regulatory protein, luxR family</fullName>
    </submittedName>
</protein>
<dbReference type="RefSeq" id="WP_089839747.1">
    <property type="nucleotide sequence ID" value="NZ_FOZL01000001.1"/>
</dbReference>
<keyword evidence="3" id="KW-1185">Reference proteome</keyword>
<accession>A0A1I6MJY3</accession>
<dbReference type="SUPFAM" id="SSF46894">
    <property type="entry name" value="C-terminal effector domain of the bipartite response regulators"/>
    <property type="match status" value="1"/>
</dbReference>
<dbReference type="Proteomes" id="UP000199024">
    <property type="component" value="Unassembled WGS sequence"/>
</dbReference>
<gene>
    <name evidence="2" type="ORF">SAMN05421771_2821</name>
</gene>
<dbReference type="GO" id="GO:0006355">
    <property type="term" value="P:regulation of DNA-templated transcription"/>
    <property type="evidence" value="ECO:0007669"/>
    <property type="project" value="InterPro"/>
</dbReference>
<dbReference type="STRING" id="474950.SAMN05421771_2821"/>
<dbReference type="InterPro" id="IPR036388">
    <property type="entry name" value="WH-like_DNA-bd_sf"/>
</dbReference>
<evidence type="ECO:0000259" key="1">
    <source>
        <dbReference type="SMART" id="SM00421"/>
    </source>
</evidence>
<dbReference type="PRINTS" id="PR00038">
    <property type="entry name" value="HTHLUXR"/>
</dbReference>
<dbReference type="GO" id="GO:0003677">
    <property type="term" value="F:DNA binding"/>
    <property type="evidence" value="ECO:0007669"/>
    <property type="project" value="InterPro"/>
</dbReference>
<dbReference type="InterPro" id="IPR000792">
    <property type="entry name" value="Tscrpt_reg_LuxR_C"/>
</dbReference>
<dbReference type="Pfam" id="PF00196">
    <property type="entry name" value="GerE"/>
    <property type="match status" value="1"/>
</dbReference>
<dbReference type="Gene3D" id="1.10.10.10">
    <property type="entry name" value="Winged helix-like DNA-binding domain superfamily/Winged helix DNA-binding domain"/>
    <property type="match status" value="1"/>
</dbReference>
<dbReference type="OrthoDB" id="115549at2"/>
<feature type="domain" description="HTH luxR-type" evidence="1">
    <location>
        <begin position="256"/>
        <end position="313"/>
    </location>
</feature>
<dbReference type="AlphaFoldDB" id="A0A1I6MJY3"/>